<dbReference type="RefSeq" id="WP_194253124.1">
    <property type="nucleotide sequence ID" value="NZ_JAPDUL010000001.1"/>
</dbReference>
<dbReference type="SUPFAM" id="SSF52540">
    <property type="entry name" value="P-loop containing nucleoside triphosphate hydrolases"/>
    <property type="match status" value="1"/>
</dbReference>
<protein>
    <submittedName>
        <fullName evidence="2">ATP-binding protein</fullName>
    </submittedName>
</protein>
<dbReference type="InterPro" id="IPR018631">
    <property type="entry name" value="AAA-ATPase-like_dom"/>
</dbReference>
<dbReference type="Pfam" id="PF09820">
    <property type="entry name" value="AAA-ATPase_like"/>
    <property type="match status" value="1"/>
</dbReference>
<evidence type="ECO:0000313" key="2">
    <source>
        <dbReference type="EMBL" id="MCW4164110.1"/>
    </source>
</evidence>
<evidence type="ECO:0000313" key="3">
    <source>
        <dbReference type="Proteomes" id="UP001209476"/>
    </source>
</evidence>
<sequence length="588" mass="69293">MEQQVKLVPYGVADFATVIEQNLYYVDKTMFIPELEKQPRNLFFIRPRRFGKSIFLSMLYSYYDCTQSHKFQSLFGNLWIGQHPTPLQGKYQVLFLDFSQITGNIDKLETKFNSYLSINLDAFVRQYSEYYQAEMEEILAQEDFEEKMELIFKAAKAHQYHLYLIIDEYDNFTNVILNERGENVYHAITHADGFYRDVFKKFKGNFERIFMMGVSPVTLDDVTSGFNIGWNISIKPEFDEMLGFSTTDVVEMFTYYKEHGSIPVDSDIDAIVNDMKPWYDNYCFAEEALKKKTRMFNCDMVLYYLRNYMDNGCSPRQMIDPNTRTDYGKMKKLLQFDKLDGERKGIIRKIAEEEQIVTQLYESFSAYQIPKAEIFPSLLFYYGMLTIKGTRGSKLILGIPNNNVRKQYYGYLEEEYQAKAYVDVNQLTDYYYDMAYDGKWEEGLRFMADAYAKVSSVRDGIEAERNLQGFFMAYLNLNDYYITAPELELNHGYCDFFLLPDLTHYASQHSYILELKVLSKKDFSAIVEGEFTEDGKPMTKAEKQWREAVEQILRYAEAPRVEALRQGTKLHLIIMQFEGWELKRMEEV</sequence>
<dbReference type="PANTHER" id="PTHR34825:SF2">
    <property type="entry name" value="AAA-ATPASE-LIKE DOMAIN-CONTAINING PROTEIN"/>
    <property type="match status" value="1"/>
</dbReference>
<feature type="domain" description="AAA-ATPase-like" evidence="1">
    <location>
        <begin position="9"/>
        <end position="223"/>
    </location>
</feature>
<dbReference type="InterPro" id="IPR012547">
    <property type="entry name" value="PDDEXK_9"/>
</dbReference>
<dbReference type="EMBL" id="JAPDUM010000001">
    <property type="protein sequence ID" value="MCW4164110.1"/>
    <property type="molecule type" value="Genomic_DNA"/>
</dbReference>
<name>A0AAW5UWM2_9BACT</name>
<dbReference type="Gene3D" id="3.40.50.300">
    <property type="entry name" value="P-loop containing nucleotide triphosphate hydrolases"/>
    <property type="match status" value="1"/>
</dbReference>
<dbReference type="PANTHER" id="PTHR34825">
    <property type="entry name" value="CONSERVED PROTEIN, WITH A WEAK D-GALACTARATE DEHYDRATASE/ALTRONATE HYDROLASE DOMAIN"/>
    <property type="match status" value="1"/>
</dbReference>
<organism evidence="2 3">
    <name type="scientific">Segatella copri</name>
    <dbReference type="NCBI Taxonomy" id="165179"/>
    <lineage>
        <taxon>Bacteria</taxon>
        <taxon>Pseudomonadati</taxon>
        <taxon>Bacteroidota</taxon>
        <taxon>Bacteroidia</taxon>
        <taxon>Bacteroidales</taxon>
        <taxon>Prevotellaceae</taxon>
        <taxon>Segatella</taxon>
    </lineage>
</organism>
<accession>A0AAW5UWM2</accession>
<evidence type="ECO:0000259" key="1">
    <source>
        <dbReference type="Pfam" id="PF09820"/>
    </source>
</evidence>
<dbReference type="Proteomes" id="UP001209476">
    <property type="component" value="Unassembled WGS sequence"/>
</dbReference>
<keyword evidence="2" id="KW-0547">Nucleotide-binding</keyword>
<proteinExistence type="predicted"/>
<keyword evidence="2" id="KW-0067">ATP-binding</keyword>
<comment type="caution">
    <text evidence="2">The sequence shown here is derived from an EMBL/GenBank/DDBJ whole genome shotgun (WGS) entry which is preliminary data.</text>
</comment>
<reference evidence="2" key="1">
    <citation type="submission" date="2022-11" db="EMBL/GenBank/DDBJ databases">
        <title>Genomic repertoires linked with pathogenic potency of arthritogenic Prevotella copri isolated from the gut of rheumatoid arthritis patients.</title>
        <authorList>
            <person name="Nii T."/>
            <person name="Maeda Y."/>
            <person name="Motooka D."/>
            <person name="Naito M."/>
            <person name="Matsumoto Y."/>
            <person name="Ogawa T."/>
            <person name="Oguro-Igashira E."/>
            <person name="Kishikawa T."/>
            <person name="Yamashita M."/>
            <person name="Koizumi S."/>
            <person name="Kurakawa T."/>
            <person name="Okumura R."/>
            <person name="Kayama H."/>
            <person name="Murakami M."/>
            <person name="Sakaguchi T."/>
            <person name="Das B."/>
            <person name="Nakamura S."/>
            <person name="Okada Y."/>
            <person name="Kumanogoh A."/>
            <person name="Takeda K."/>
        </authorList>
    </citation>
    <scope>NUCLEOTIDE SEQUENCE</scope>
    <source>
        <strain evidence="2">RA-N001-16</strain>
    </source>
</reference>
<gene>
    <name evidence="2" type="ORF">ONS98_02495</name>
</gene>
<dbReference type="AlphaFoldDB" id="A0AAW5UWM2"/>
<dbReference type="InterPro" id="IPR027417">
    <property type="entry name" value="P-loop_NTPase"/>
</dbReference>
<dbReference type="GO" id="GO:0005524">
    <property type="term" value="F:ATP binding"/>
    <property type="evidence" value="ECO:0007669"/>
    <property type="project" value="UniProtKB-KW"/>
</dbReference>
<dbReference type="Pfam" id="PF08011">
    <property type="entry name" value="PDDEXK_9"/>
    <property type="match status" value="1"/>
</dbReference>